<dbReference type="EMBL" id="GGEC01055698">
    <property type="protein sequence ID" value="MBX36182.1"/>
    <property type="molecule type" value="Transcribed_RNA"/>
</dbReference>
<dbReference type="AlphaFoldDB" id="A0A2P2N108"/>
<evidence type="ECO:0000313" key="1">
    <source>
        <dbReference type="EMBL" id="MBX36182.1"/>
    </source>
</evidence>
<sequence length="19" mass="2165">MNLVQNFSNFSQEVPLINA</sequence>
<name>A0A2P2N108_RHIMU</name>
<proteinExistence type="predicted"/>
<accession>A0A2P2N108</accession>
<protein>
    <submittedName>
        <fullName evidence="1">Uncharacterized protein</fullName>
    </submittedName>
</protein>
<reference evidence="1" key="1">
    <citation type="submission" date="2018-02" db="EMBL/GenBank/DDBJ databases">
        <title>Rhizophora mucronata_Transcriptome.</title>
        <authorList>
            <person name="Meera S.P."/>
            <person name="Sreeshan A."/>
            <person name="Augustine A."/>
        </authorList>
    </citation>
    <scope>NUCLEOTIDE SEQUENCE</scope>
    <source>
        <tissue evidence="1">Leaf</tissue>
    </source>
</reference>
<organism evidence="1">
    <name type="scientific">Rhizophora mucronata</name>
    <name type="common">Asiatic mangrove</name>
    <dbReference type="NCBI Taxonomy" id="61149"/>
    <lineage>
        <taxon>Eukaryota</taxon>
        <taxon>Viridiplantae</taxon>
        <taxon>Streptophyta</taxon>
        <taxon>Embryophyta</taxon>
        <taxon>Tracheophyta</taxon>
        <taxon>Spermatophyta</taxon>
        <taxon>Magnoliopsida</taxon>
        <taxon>eudicotyledons</taxon>
        <taxon>Gunneridae</taxon>
        <taxon>Pentapetalae</taxon>
        <taxon>rosids</taxon>
        <taxon>fabids</taxon>
        <taxon>Malpighiales</taxon>
        <taxon>Rhizophoraceae</taxon>
        <taxon>Rhizophora</taxon>
    </lineage>
</organism>